<keyword evidence="5 7" id="KW-0539">Nucleus</keyword>
<feature type="compositionally biased region" description="Low complexity" evidence="8">
    <location>
        <begin position="402"/>
        <end position="435"/>
    </location>
</feature>
<feature type="compositionally biased region" description="Basic and acidic residues" evidence="8">
    <location>
        <begin position="794"/>
        <end position="809"/>
    </location>
</feature>
<evidence type="ECO:0000259" key="9">
    <source>
        <dbReference type="Pfam" id="PF10513"/>
    </source>
</evidence>
<keyword evidence="3 7" id="KW-0805">Transcription regulation</keyword>
<evidence type="ECO:0000313" key="10">
    <source>
        <dbReference type="EMBL" id="GMM45884.1"/>
    </source>
</evidence>
<dbReference type="GO" id="GO:0035267">
    <property type="term" value="C:NuA4 histone acetyltransferase complex"/>
    <property type="evidence" value="ECO:0007669"/>
    <property type="project" value="InterPro"/>
</dbReference>
<evidence type="ECO:0000256" key="4">
    <source>
        <dbReference type="ARBA" id="ARBA00023163"/>
    </source>
</evidence>
<evidence type="ECO:0000313" key="11">
    <source>
        <dbReference type="Proteomes" id="UP001378960"/>
    </source>
</evidence>
<organism evidence="10 11">
    <name type="scientific">Pichia kluyveri</name>
    <name type="common">Yeast</name>
    <dbReference type="NCBI Taxonomy" id="36015"/>
    <lineage>
        <taxon>Eukaryota</taxon>
        <taxon>Fungi</taxon>
        <taxon>Dikarya</taxon>
        <taxon>Ascomycota</taxon>
        <taxon>Saccharomycotina</taxon>
        <taxon>Pichiomycetes</taxon>
        <taxon>Pichiales</taxon>
        <taxon>Pichiaceae</taxon>
        <taxon>Pichia</taxon>
    </lineage>
</organism>
<evidence type="ECO:0000256" key="7">
    <source>
        <dbReference type="RuleBase" id="RU361124"/>
    </source>
</evidence>
<comment type="function">
    <text evidence="6">Component of the NuA4 histone acetyltransferase complex which is involved in transcriptional activation of selected genes principally by acetylation of nucleosomal histone H4 and H2A. The NuA4 complex is also involved in DNA repair. Involved in gene silencing by neighboring heterochromatin, blockage of the silencing spreading along the chromosome, and required for cell cycle progression through G2/M.</text>
</comment>
<name>A0AAV5R355_PICKL</name>
<feature type="compositionally biased region" description="Basic and acidic residues" evidence="8">
    <location>
        <begin position="853"/>
        <end position="867"/>
    </location>
</feature>
<keyword evidence="11" id="KW-1185">Reference proteome</keyword>
<proteinExistence type="inferred from homology"/>
<evidence type="ECO:0000256" key="3">
    <source>
        <dbReference type="ARBA" id="ARBA00023015"/>
    </source>
</evidence>
<evidence type="ECO:0000256" key="6">
    <source>
        <dbReference type="ARBA" id="ARBA00025513"/>
    </source>
</evidence>
<reference evidence="10 11" key="1">
    <citation type="journal article" date="2023" name="Elife">
        <title>Identification of key yeast species and microbe-microbe interactions impacting larval growth of Drosophila in the wild.</title>
        <authorList>
            <person name="Mure A."/>
            <person name="Sugiura Y."/>
            <person name="Maeda R."/>
            <person name="Honda K."/>
            <person name="Sakurai N."/>
            <person name="Takahashi Y."/>
            <person name="Watada M."/>
            <person name="Katoh T."/>
            <person name="Gotoh A."/>
            <person name="Gotoh Y."/>
            <person name="Taniguchi I."/>
            <person name="Nakamura K."/>
            <person name="Hayashi T."/>
            <person name="Katayama T."/>
            <person name="Uemura T."/>
            <person name="Hattori Y."/>
        </authorList>
    </citation>
    <scope>NUCLEOTIDE SEQUENCE [LARGE SCALE GENOMIC DNA]</scope>
    <source>
        <strain evidence="10 11">PK-24</strain>
    </source>
</reference>
<sequence length="920" mass="106667">MGPVSNAGARFRQRKISVKQTLQVIKQSDIPDFDLEDQQRELQHIETGVEKGEEEEHHLQQVINASAAKFKGANVKQVYIPTPDASRIWKEADKYYYQKFSEPSEYIKFSAVVEDTSGCQYNMDERDDEFLQQFNKNLTKENQCTEDEFEIICERFDKIIDEKQPFLTMDPQQILSFDEIKKISLDPNSIKYLRPNEILAKKLNIPKFKTLYDADSSSGRDPRPIDQLIEKFGASIYEHWKNRRIERNGKPVFPTLKFEDPSQKDDSNPYTCFRRREFRQARKTRRTDTQSIHKLKVLYTDLKRAENLLLLVGERELKKQNLFEVNYETLKLRKEFKQLKRDANIKIDDELLYDKPKKKRPPIGYIPPPPVHKNEEKSKSNNKGSLPSNNKTSKTKIKAELSSSGSNKKSTSMELSNSNAQTNNNNNINKNNENNISNKLPQAVIQPYVKLPPAKIPDIELTTVNTVLKDKLEGIKKAVSDKLIKRKLQDEGWINFTDDPYNPYFDMSLNDNNLIEEKSHIPYSSIASSMFEVENSREINFSHIFNNNRHYSNNDSEIVKINFFTGQVVKNDRHTYLPEFYDAVGDEIPNTKFGRTKSELYEEFNEKNRFNVSEALFKVRKRHGRGGRIWMDRKRTADDDLFEEYLNYSDSEDSDNDVRVDGISTSNQILGKGTFDHEEKLFDDGENIMDVDKDDDVSESSPVKPKVVENSKKRRNAYDCNMDAKKRLKSRFMFDSDLPISNPLDPSKLNQIGKQTQAVRFGCMLLSKAYDNMHQIRQKQILHHQQKLQQQQHQQREQQLREQKERERQAVLARQNLNNRSNLKDKGFENGNKMDKLSSSLTASASTPKNSKTPKEKKAKKESDSKKPKINKKGLPKEKNKNSMNDISGSPSVKLKIENSVNGNKPATISNPKVDKENKI</sequence>
<comment type="subcellular location">
    <subcellularLocation>
        <location evidence="1 7">Nucleus</location>
    </subcellularLocation>
</comment>
<dbReference type="PANTHER" id="PTHR14898">
    <property type="entry name" value="ENHANCER OF POLYCOMB"/>
    <property type="match status" value="1"/>
</dbReference>
<dbReference type="InterPro" id="IPR024943">
    <property type="entry name" value="Enhancer_polycomb"/>
</dbReference>
<dbReference type="GO" id="GO:0006357">
    <property type="term" value="P:regulation of transcription by RNA polymerase II"/>
    <property type="evidence" value="ECO:0007669"/>
    <property type="project" value="InterPro"/>
</dbReference>
<comment type="caution">
    <text evidence="10">The sequence shown here is derived from an EMBL/GenBank/DDBJ whole genome shotgun (WGS) entry which is preliminary data.</text>
</comment>
<comment type="similarity">
    <text evidence="2 7">Belongs to the enhancer of polycomb family.</text>
</comment>
<dbReference type="GO" id="GO:0005634">
    <property type="term" value="C:nucleus"/>
    <property type="evidence" value="ECO:0007669"/>
    <property type="project" value="UniProtKB-SubCell"/>
</dbReference>
<dbReference type="Pfam" id="PF10513">
    <property type="entry name" value="EPL1"/>
    <property type="match status" value="1"/>
</dbReference>
<feature type="compositionally biased region" description="Basic and acidic residues" evidence="8">
    <location>
        <begin position="822"/>
        <end position="836"/>
    </location>
</feature>
<evidence type="ECO:0000256" key="1">
    <source>
        <dbReference type="ARBA" id="ARBA00004123"/>
    </source>
</evidence>
<feature type="region of interest" description="Disordered" evidence="8">
    <location>
        <begin position="356"/>
        <end position="435"/>
    </location>
</feature>
<feature type="domain" description="Enhancer of polycomb-like N-terminal" evidence="9">
    <location>
        <begin position="12"/>
        <end position="158"/>
    </location>
</feature>
<dbReference type="InterPro" id="IPR019542">
    <property type="entry name" value="Enhancer_polycomb-like_N"/>
</dbReference>
<evidence type="ECO:0000256" key="2">
    <source>
        <dbReference type="ARBA" id="ARBA00008035"/>
    </source>
</evidence>
<evidence type="ECO:0000256" key="8">
    <source>
        <dbReference type="SAM" id="MobiDB-lite"/>
    </source>
</evidence>
<feature type="compositionally biased region" description="Low complexity" evidence="8">
    <location>
        <begin position="837"/>
        <end position="851"/>
    </location>
</feature>
<keyword evidence="4 7" id="KW-0804">Transcription</keyword>
<accession>A0AAV5R355</accession>
<feature type="compositionally biased region" description="Polar residues" evidence="8">
    <location>
        <begin position="899"/>
        <end position="911"/>
    </location>
</feature>
<dbReference type="AlphaFoldDB" id="A0AAV5R355"/>
<feature type="region of interest" description="Disordered" evidence="8">
    <location>
        <begin position="782"/>
        <end position="920"/>
    </location>
</feature>
<dbReference type="Proteomes" id="UP001378960">
    <property type="component" value="Unassembled WGS sequence"/>
</dbReference>
<evidence type="ECO:0000256" key="5">
    <source>
        <dbReference type="ARBA" id="ARBA00023242"/>
    </source>
</evidence>
<protein>
    <recommendedName>
        <fullName evidence="7">Enhancer of polycomb-like protein</fullName>
    </recommendedName>
</protein>
<dbReference type="EMBL" id="BTGB01000003">
    <property type="protein sequence ID" value="GMM45884.1"/>
    <property type="molecule type" value="Genomic_DNA"/>
</dbReference>
<gene>
    <name evidence="10" type="ORF">DAPK24_024590</name>
</gene>